<evidence type="ECO:0000313" key="6">
    <source>
        <dbReference type="Proteomes" id="UP000427842"/>
    </source>
</evidence>
<dbReference type="InterPro" id="IPR058530">
    <property type="entry name" value="Baseplate_J-like_C"/>
</dbReference>
<dbReference type="Pfam" id="PF26078">
    <property type="entry name" value="Baseplate_J_M"/>
    <property type="match status" value="1"/>
</dbReference>
<dbReference type="Pfam" id="PF26079">
    <property type="entry name" value="Baseplate_J_C"/>
    <property type="match status" value="1"/>
</dbReference>
<feature type="domain" description="Baseplate J-like central" evidence="3">
    <location>
        <begin position="204"/>
        <end position="272"/>
    </location>
</feature>
<reference evidence="5 6" key="1">
    <citation type="submission" date="2018-09" db="EMBL/GenBank/DDBJ databases">
        <title>Genome sequence and characterization of the bcs clusters for the production of nanocellulose from the low pH resistant strain Komagataeibacter medellinensis ID13488.</title>
        <authorList>
            <person name="Hernandez-Arriaga A.M."/>
            <person name="Del Cerro C."/>
            <person name="Urbina L."/>
            <person name="Eceiza A."/>
            <person name="Retegi A."/>
            <person name="Prieto M.A."/>
        </authorList>
    </citation>
    <scope>NUCLEOTIDE SEQUENCE [LARGE SCALE GENOMIC DNA]</scope>
    <source>
        <strain evidence="5 6">ID13488</strain>
    </source>
</reference>
<feature type="domain" description="Baseplate protein J-like barrel" evidence="2">
    <location>
        <begin position="101"/>
        <end position="181"/>
    </location>
</feature>
<evidence type="ECO:0000313" key="5">
    <source>
        <dbReference type="EMBL" id="KAB8124011.1"/>
    </source>
</evidence>
<evidence type="ECO:0000259" key="2">
    <source>
        <dbReference type="Pfam" id="PF04865"/>
    </source>
</evidence>
<feature type="domain" description="Baseplate J-like C-terminal" evidence="4">
    <location>
        <begin position="282"/>
        <end position="355"/>
    </location>
</feature>
<evidence type="ECO:0000259" key="3">
    <source>
        <dbReference type="Pfam" id="PF26078"/>
    </source>
</evidence>
<evidence type="ECO:0000256" key="1">
    <source>
        <dbReference type="ARBA" id="ARBA00038087"/>
    </source>
</evidence>
<sequence>MTLSIPLPQTLFDRFCTALDGMKFTASDGTTVQLDARAPNTLENVLAAVHAMGLFGLYLTLQSLAKELMVTTATEKGLLSQHAIMWGIPRNPAAAAVGYVLATASVETIVPQGTEFTVDGTSRWITTAAVTVLAGSNGTPIPVTAESTGTAGNLTAGTTVTMVSPITGITSVTVDADGLAGGADIEDVENWRSRIIDRIRNPASGGSEADYERWAKDAGAPYFNVVPGWVGSNTIGIIVAMPGPTVPTVAQLAMIKSYIDQQRPVRGNIVVVAAEIMPQTPTISLNPDTANARTLVQAAVSAYYAVQTIGGWLYKSQLSDAISSVSGETSHVISAPTGDQQMAPNQLASFDHIEWGDVA</sequence>
<evidence type="ECO:0000259" key="4">
    <source>
        <dbReference type="Pfam" id="PF26079"/>
    </source>
</evidence>
<dbReference type="EMBL" id="QYAZ01000001">
    <property type="protein sequence ID" value="KAB8124011.1"/>
    <property type="molecule type" value="Genomic_DNA"/>
</dbReference>
<name>A0ABQ6VUZ2_9PROT</name>
<dbReference type="InterPro" id="IPR006949">
    <property type="entry name" value="Barrel_Baseplate_J-like"/>
</dbReference>
<dbReference type="InterPro" id="IPR058531">
    <property type="entry name" value="Baseplate_J_M"/>
</dbReference>
<dbReference type="RefSeq" id="WP_153469538.1">
    <property type="nucleotide sequence ID" value="NZ_QYAZ01000001.1"/>
</dbReference>
<accession>A0ABQ6VUZ2</accession>
<dbReference type="Proteomes" id="UP000427842">
    <property type="component" value="Unassembled WGS sequence"/>
</dbReference>
<protein>
    <submittedName>
        <fullName evidence="5">Baseplate J/gp47 family protein</fullName>
    </submittedName>
</protein>
<dbReference type="PANTHER" id="PTHR37829:SF3">
    <property type="entry name" value="PROTEIN JAYE-RELATED"/>
    <property type="match status" value="1"/>
</dbReference>
<dbReference type="Pfam" id="PF04865">
    <property type="entry name" value="Baseplate_J"/>
    <property type="match status" value="1"/>
</dbReference>
<dbReference type="PANTHER" id="PTHR37829">
    <property type="entry name" value="PHAGE-LIKE ELEMENT PBSX PROTEIN XKDT"/>
    <property type="match status" value="1"/>
</dbReference>
<gene>
    <name evidence="5" type="ORF">D3W54_07110</name>
</gene>
<organism evidence="5 6">
    <name type="scientific">Komagataeibacter medellinensis</name>
    <dbReference type="NCBI Taxonomy" id="1177712"/>
    <lineage>
        <taxon>Bacteria</taxon>
        <taxon>Pseudomonadati</taxon>
        <taxon>Pseudomonadota</taxon>
        <taxon>Alphaproteobacteria</taxon>
        <taxon>Acetobacterales</taxon>
        <taxon>Acetobacteraceae</taxon>
        <taxon>Komagataeibacter</taxon>
    </lineage>
</organism>
<comment type="similarity">
    <text evidence="1">Belongs to the Mu gp47/PBSX XkdT family.</text>
</comment>
<proteinExistence type="inferred from homology"/>
<keyword evidence="6" id="KW-1185">Reference proteome</keyword>
<dbReference type="InterPro" id="IPR052399">
    <property type="entry name" value="Phage_Baseplate_Assmbl_Protein"/>
</dbReference>
<comment type="caution">
    <text evidence="5">The sequence shown here is derived from an EMBL/GenBank/DDBJ whole genome shotgun (WGS) entry which is preliminary data.</text>
</comment>